<comment type="caution">
    <text evidence="10">The sequence shown here is derived from an EMBL/GenBank/DDBJ whole genome shotgun (WGS) entry which is preliminary data.</text>
</comment>
<sequence>MKRPQGLKKDTFREITNTISKYISIILIVGLGVFVFVGLITTGPLMRDTLEKSIKKSNMEDIRITSALGLKEKDLRILENLEGIDKLSLDYDEDLFVVGKDFAIKVLSMPKSISLPNIIEGRDIKNEGEIILDKTLKKEGYKLNDSINFKKEVNKFASKDEKRDDHLKNYTYKIVGFADYIENVKNITRGNSQRGLGELKGFAFVERSNFLSDPTIARIILKDTENLKTSSKKYQDLLKKYEDELEIDFKYRPKERLEELKLDIEDKIVEGEDQIDSANAKLLDGKNELEEAREKLSDAREKYKDGKNKFDEESQKGREKLSEAKEKLADAKKKIDENQSKINDGQNQLANGDLDLRGAKVELERGKAQYNNGKEELEKGKGKLEATKISLDQANNQLIEGRKKLDQGWEKIKKSQEELKEAEEKLNQGKKQYEDGKAQYEKGLEELQNSVPGGKGKSPETIKSELQVIKDILVNNPEIEKILPELGQLNKNIEDLNNKKNGLEGKLNELLSLPEEEQKKHQAEIYQLKIQIAAIETQLKTLEEIKNKIKDLEDKYGLGDLDLSKINLENINAGIEGADKLIEAKKELDKAQIQLAESQAKYDMGKDALDMGIKQAQEGELEYKENYEKYLDGLRQYEEGLKKLEDSEKELNEAKEKLDKGEIDYDRAKLKYDENYKKFIEGKSQLKSGREEYERNLEDYKSGLKDFEEGETKGKKQLKDALYEINKGQRKLDKGQREYDEKSLEADEKIKDGLDKINDAKRILKILSQPSYEITPRHLNEDINTYIDYAHRVDLLSLVFPVFFFLISMLVCWTTMTRMVEENRINIGTYKALGYSNRQIASKYFIYGESSALIGGIIGALIGAFALSRLIGNSYSVDTIFEKNLIFKFYPIRTLFAIIVGLLATGITAMISVYASLRNNAANLLRGPAPKGGTRILIERIKPLWKRLSFLQKVTARNLFRYKKRMIMTVIGIMGCSALLVLGFGIEGSVKGIKDKQFKQVMKYNLAVFYDREIDKKSFDKFKEEIKKDQRIEKYASFNMSNFKSKFNKIDQDVSVVVPENLEEFSKFYTLRTRRNKKEIKLTDRGAVITEKLSKLKKVKVGDSLEIKDKDGETYKVQISGIAEMYVGHNLFMTPKYYEKVFGKNFVSNCEALKLKNPEDISKISKDFMDYKCATSTMDVSVLEKTLDNFMSSIYLVVATIVLASSMLAVIVLYNLTNINIEERKRELSTIKVLGFYPKEVTSYIYRETWILTIIGIGIGLLVGKILHYGVLQVVAPYMAMLDPVLVKRAYLFSALITTIVTFFVMLIFHKKLKKIDMVQALKAQE</sequence>
<organism evidence="10 11">
    <name type="scientific">Peptoniphilus koenoeneniae</name>
    <dbReference type="NCBI Taxonomy" id="507751"/>
    <lineage>
        <taxon>Bacteria</taxon>
        <taxon>Bacillati</taxon>
        <taxon>Bacillota</taxon>
        <taxon>Tissierellia</taxon>
        <taxon>Tissierellales</taxon>
        <taxon>Peptoniphilaceae</taxon>
        <taxon>Peptoniphilus</taxon>
    </lineage>
</organism>
<feature type="transmembrane region" description="Helical" evidence="8">
    <location>
        <begin position="852"/>
        <end position="872"/>
    </location>
</feature>
<evidence type="ECO:0000256" key="7">
    <source>
        <dbReference type="SAM" id="MobiDB-lite"/>
    </source>
</evidence>
<name>A0ABU0AUS8_9FIRM</name>
<dbReference type="Pfam" id="PF02687">
    <property type="entry name" value="FtsX"/>
    <property type="match status" value="2"/>
</dbReference>
<dbReference type="InterPro" id="IPR003838">
    <property type="entry name" value="ABC3_permease_C"/>
</dbReference>
<keyword evidence="2" id="KW-1003">Cell membrane</keyword>
<feature type="transmembrane region" description="Helical" evidence="8">
    <location>
        <begin position="1194"/>
        <end position="1216"/>
    </location>
</feature>
<feature type="transmembrane region" description="Helical" evidence="8">
    <location>
        <begin position="795"/>
        <end position="816"/>
    </location>
</feature>
<feature type="transmembrane region" description="Helical" evidence="8">
    <location>
        <begin position="1290"/>
        <end position="1309"/>
    </location>
</feature>
<feature type="domain" description="ABC3 transporter permease C-terminal" evidence="9">
    <location>
        <begin position="1201"/>
        <end position="1315"/>
    </location>
</feature>
<evidence type="ECO:0000256" key="4">
    <source>
        <dbReference type="ARBA" id="ARBA00022989"/>
    </source>
</evidence>
<keyword evidence="11" id="KW-1185">Reference proteome</keyword>
<feature type="region of interest" description="Disordered" evidence="7">
    <location>
        <begin position="301"/>
        <end position="353"/>
    </location>
</feature>
<dbReference type="EMBL" id="JAUSTN010000005">
    <property type="protein sequence ID" value="MDQ0275005.1"/>
    <property type="molecule type" value="Genomic_DNA"/>
</dbReference>
<gene>
    <name evidence="10" type="ORF">J2S72_001029</name>
</gene>
<feature type="coiled-coil region" evidence="6">
    <location>
        <begin position="627"/>
        <end position="710"/>
    </location>
</feature>
<keyword evidence="5 8" id="KW-0472">Membrane</keyword>
<dbReference type="RefSeq" id="WP_307495112.1">
    <property type="nucleotide sequence ID" value="NZ_JAUSTN010000005.1"/>
</dbReference>
<feature type="compositionally biased region" description="Basic and acidic residues" evidence="7">
    <location>
        <begin position="301"/>
        <end position="339"/>
    </location>
</feature>
<feature type="transmembrane region" description="Helical" evidence="8">
    <location>
        <begin position="966"/>
        <end position="986"/>
    </location>
</feature>
<evidence type="ECO:0000259" key="9">
    <source>
        <dbReference type="Pfam" id="PF02687"/>
    </source>
</evidence>
<accession>A0ABU0AUS8</accession>
<dbReference type="Gene3D" id="1.10.287.1490">
    <property type="match status" value="1"/>
</dbReference>
<feature type="transmembrane region" description="Helical" evidence="8">
    <location>
        <begin position="21"/>
        <end position="46"/>
    </location>
</feature>
<dbReference type="PANTHER" id="PTHR30287">
    <property type="entry name" value="MEMBRANE COMPONENT OF PREDICTED ABC SUPERFAMILY METABOLITE UPTAKE TRANSPORTER"/>
    <property type="match status" value="1"/>
</dbReference>
<keyword evidence="6" id="KW-0175">Coiled coil</keyword>
<evidence type="ECO:0000256" key="8">
    <source>
        <dbReference type="SAM" id="Phobius"/>
    </source>
</evidence>
<evidence type="ECO:0000256" key="1">
    <source>
        <dbReference type="ARBA" id="ARBA00004651"/>
    </source>
</evidence>
<comment type="subcellular location">
    <subcellularLocation>
        <location evidence="1">Cell membrane</location>
        <topology evidence="1">Multi-pass membrane protein</topology>
    </subcellularLocation>
</comment>
<reference evidence="10 11" key="1">
    <citation type="submission" date="2023-07" db="EMBL/GenBank/DDBJ databases">
        <title>Genomic Encyclopedia of Type Strains, Phase IV (KMG-IV): sequencing the most valuable type-strain genomes for metagenomic binning, comparative biology and taxonomic classification.</title>
        <authorList>
            <person name="Goeker M."/>
        </authorList>
    </citation>
    <scope>NUCLEOTIDE SEQUENCE [LARGE SCALE GENOMIC DNA]</scope>
    <source>
        <strain evidence="10 11">DSM 22616</strain>
    </source>
</reference>
<dbReference type="PANTHER" id="PTHR30287:SF1">
    <property type="entry name" value="INNER MEMBRANE PROTEIN"/>
    <property type="match status" value="1"/>
</dbReference>
<evidence type="ECO:0000256" key="5">
    <source>
        <dbReference type="ARBA" id="ARBA00023136"/>
    </source>
</evidence>
<dbReference type="InterPro" id="IPR038766">
    <property type="entry name" value="Membrane_comp_ABC_pdt"/>
</dbReference>
<evidence type="ECO:0000256" key="3">
    <source>
        <dbReference type="ARBA" id="ARBA00022692"/>
    </source>
</evidence>
<feature type="domain" description="ABC3 transporter permease C-terminal" evidence="9">
    <location>
        <begin position="799"/>
        <end position="918"/>
    </location>
</feature>
<evidence type="ECO:0000256" key="2">
    <source>
        <dbReference type="ARBA" id="ARBA00022475"/>
    </source>
</evidence>
<feature type="compositionally biased region" description="Polar residues" evidence="7">
    <location>
        <begin position="340"/>
        <end position="350"/>
    </location>
</feature>
<protein>
    <submittedName>
        <fullName evidence="10">ABC transport system permease protein</fullName>
    </submittedName>
</protein>
<feature type="transmembrane region" description="Helical" evidence="8">
    <location>
        <begin position="892"/>
        <end position="917"/>
    </location>
</feature>
<proteinExistence type="predicted"/>
<keyword evidence="4 8" id="KW-1133">Transmembrane helix</keyword>
<feature type="coiled-coil region" evidence="6">
    <location>
        <begin position="486"/>
        <end position="555"/>
    </location>
</feature>
<feature type="coiled-coil region" evidence="6">
    <location>
        <begin position="377"/>
        <end position="450"/>
    </location>
</feature>
<feature type="transmembrane region" description="Helical" evidence="8">
    <location>
        <begin position="1249"/>
        <end position="1270"/>
    </location>
</feature>
<evidence type="ECO:0000313" key="10">
    <source>
        <dbReference type="EMBL" id="MDQ0275005.1"/>
    </source>
</evidence>
<keyword evidence="3 8" id="KW-0812">Transmembrane</keyword>
<evidence type="ECO:0000313" key="11">
    <source>
        <dbReference type="Proteomes" id="UP001236559"/>
    </source>
</evidence>
<dbReference type="Proteomes" id="UP001236559">
    <property type="component" value="Unassembled WGS sequence"/>
</dbReference>
<evidence type="ECO:0000256" key="6">
    <source>
        <dbReference type="SAM" id="Coils"/>
    </source>
</evidence>